<name>A0A0G0EFJ6_9BACT</name>
<dbReference type="Gene3D" id="2.70.50.60">
    <property type="entry name" value="abc- transporter (atp binding component) like domain"/>
    <property type="match status" value="1"/>
</dbReference>
<dbReference type="InterPro" id="IPR003593">
    <property type="entry name" value="AAA+_ATPase"/>
</dbReference>
<feature type="domain" description="ABC transporter" evidence="5">
    <location>
        <begin position="45"/>
        <end position="267"/>
    </location>
</feature>
<dbReference type="Gene3D" id="3.40.50.300">
    <property type="entry name" value="P-loop containing nucleotide triphosphate hydrolases"/>
    <property type="match status" value="1"/>
</dbReference>
<dbReference type="AlphaFoldDB" id="A0A0G0EFJ6"/>
<dbReference type="InterPro" id="IPR029439">
    <property type="entry name" value="Wzt_C"/>
</dbReference>
<organism evidence="6 7">
    <name type="scientific">Candidatus Nomurabacteria bacterium GW2011_GWE1_35_16</name>
    <dbReference type="NCBI Taxonomy" id="1618761"/>
    <lineage>
        <taxon>Bacteria</taxon>
        <taxon>Candidatus Nomuraibacteriota</taxon>
    </lineage>
</organism>
<protein>
    <submittedName>
        <fullName evidence="6">ABC transporter related protein</fullName>
    </submittedName>
</protein>
<comment type="similarity">
    <text evidence="1">Belongs to the ABC transporter superfamily.</text>
</comment>
<evidence type="ECO:0000256" key="3">
    <source>
        <dbReference type="ARBA" id="ARBA00022741"/>
    </source>
</evidence>
<dbReference type="SUPFAM" id="SSF52540">
    <property type="entry name" value="P-loop containing nucleoside triphosphate hydrolases"/>
    <property type="match status" value="1"/>
</dbReference>
<accession>A0A0G0EFJ6</accession>
<dbReference type="CDD" id="cd10147">
    <property type="entry name" value="Wzt_C-like"/>
    <property type="match status" value="1"/>
</dbReference>
<keyword evidence="3" id="KW-0547">Nucleotide-binding</keyword>
<keyword evidence="4" id="KW-0067">ATP-binding</keyword>
<dbReference type="SMART" id="SM00382">
    <property type="entry name" value="AAA"/>
    <property type="match status" value="1"/>
</dbReference>
<dbReference type="PANTHER" id="PTHR46743">
    <property type="entry name" value="TEICHOIC ACIDS EXPORT ATP-BINDING PROTEIN TAGH"/>
    <property type="match status" value="1"/>
</dbReference>
<sequence length="416" mass="47340">MNNSSIITVKNISKKYNINHQRGGYIALRDVITNIFKNPFTFLKSKTKEVLGIETKEEFWALKDVNFEIMKGEVVGIIGRNGAGKSTLLKILSQITPPTTGEIRINGTVGSLLEVGTGFHPELTGRENIFLNGAILGMKKKDIVRKFDEIVKFADIEKFLDTPVKYYSSGMYVRLAFSVAAHMETDILIIDEVLAVGDAEFQKKCLGKMNEITKEEGRTILFVSHDMEAVKKLCSKVLLLKNGRVNFFDKTYKTIEHYLNNLESSTSVFEKDRKDREGLGNVKIKDFRILTTNGIKTGEDISFVANYENYEDVKITEFGVSIWDINNYKLISISSQFKNQLKNIPQNGEIQCTIVKLPLVRGDYFINFFISSNHGIEDYITHIKRISIEESNYYNGEKVVNPDWGKIIVAHNWKIN</sequence>
<evidence type="ECO:0000256" key="2">
    <source>
        <dbReference type="ARBA" id="ARBA00022448"/>
    </source>
</evidence>
<dbReference type="CDD" id="cd03220">
    <property type="entry name" value="ABC_KpsT_Wzt"/>
    <property type="match status" value="1"/>
</dbReference>
<gene>
    <name evidence="6" type="ORF">UR64_C0012G0009</name>
</gene>
<reference evidence="6 7" key="1">
    <citation type="journal article" date="2015" name="Nature">
        <title>rRNA introns, odd ribosomes, and small enigmatic genomes across a large radiation of phyla.</title>
        <authorList>
            <person name="Brown C.T."/>
            <person name="Hug L.A."/>
            <person name="Thomas B.C."/>
            <person name="Sharon I."/>
            <person name="Castelle C.J."/>
            <person name="Singh A."/>
            <person name="Wilkins M.J."/>
            <person name="Williams K.H."/>
            <person name="Banfield J.F."/>
        </authorList>
    </citation>
    <scope>NUCLEOTIDE SEQUENCE [LARGE SCALE GENOMIC DNA]</scope>
</reference>
<evidence type="ECO:0000256" key="1">
    <source>
        <dbReference type="ARBA" id="ARBA00005417"/>
    </source>
</evidence>
<dbReference type="PROSITE" id="PS50893">
    <property type="entry name" value="ABC_TRANSPORTER_2"/>
    <property type="match status" value="1"/>
</dbReference>
<evidence type="ECO:0000313" key="6">
    <source>
        <dbReference type="EMBL" id="KKP66112.1"/>
    </source>
</evidence>
<dbReference type="InterPro" id="IPR027417">
    <property type="entry name" value="P-loop_NTPase"/>
</dbReference>
<keyword evidence="2" id="KW-0813">Transport</keyword>
<dbReference type="GO" id="GO:0016020">
    <property type="term" value="C:membrane"/>
    <property type="evidence" value="ECO:0007669"/>
    <property type="project" value="InterPro"/>
</dbReference>
<evidence type="ECO:0000256" key="4">
    <source>
        <dbReference type="ARBA" id="ARBA00022840"/>
    </source>
</evidence>
<proteinExistence type="inferred from homology"/>
<comment type="caution">
    <text evidence="6">The sequence shown here is derived from an EMBL/GenBank/DDBJ whole genome shotgun (WGS) entry which is preliminary data.</text>
</comment>
<dbReference type="Pfam" id="PF14524">
    <property type="entry name" value="Wzt_C"/>
    <property type="match status" value="1"/>
</dbReference>
<dbReference type="InterPro" id="IPR015860">
    <property type="entry name" value="ABC_transpr_TagH-like"/>
</dbReference>
<dbReference type="Pfam" id="PF00005">
    <property type="entry name" value="ABC_tran"/>
    <property type="match status" value="1"/>
</dbReference>
<evidence type="ECO:0000259" key="5">
    <source>
        <dbReference type="PROSITE" id="PS50893"/>
    </source>
</evidence>
<dbReference type="InterPro" id="IPR050683">
    <property type="entry name" value="Bact_Polysacc_Export_ATP-bd"/>
</dbReference>
<evidence type="ECO:0000313" key="7">
    <source>
        <dbReference type="Proteomes" id="UP000034952"/>
    </source>
</evidence>
<dbReference type="InterPro" id="IPR003439">
    <property type="entry name" value="ABC_transporter-like_ATP-bd"/>
</dbReference>
<dbReference type="EMBL" id="LBPY01000012">
    <property type="protein sequence ID" value="KKP66112.1"/>
    <property type="molecule type" value="Genomic_DNA"/>
</dbReference>
<dbReference type="GO" id="GO:0005524">
    <property type="term" value="F:ATP binding"/>
    <property type="evidence" value="ECO:0007669"/>
    <property type="project" value="UniProtKB-KW"/>
</dbReference>
<dbReference type="GO" id="GO:0016887">
    <property type="term" value="F:ATP hydrolysis activity"/>
    <property type="evidence" value="ECO:0007669"/>
    <property type="project" value="InterPro"/>
</dbReference>
<dbReference type="Proteomes" id="UP000034952">
    <property type="component" value="Unassembled WGS sequence"/>
</dbReference>
<dbReference type="GO" id="GO:0140359">
    <property type="term" value="F:ABC-type transporter activity"/>
    <property type="evidence" value="ECO:0007669"/>
    <property type="project" value="InterPro"/>
</dbReference>
<dbReference type="PANTHER" id="PTHR46743:SF2">
    <property type="entry name" value="TEICHOIC ACIDS EXPORT ATP-BINDING PROTEIN TAGH"/>
    <property type="match status" value="1"/>
</dbReference>